<proteinExistence type="predicted"/>
<protein>
    <recommendedName>
        <fullName evidence="2">F-box domain-containing protein</fullName>
    </recommendedName>
</protein>
<dbReference type="SUPFAM" id="SSF81383">
    <property type="entry name" value="F-box domain"/>
    <property type="match status" value="1"/>
</dbReference>
<gene>
    <name evidence="1" type="ORF">LCPAC401_02250</name>
</gene>
<evidence type="ECO:0000313" key="1">
    <source>
        <dbReference type="EMBL" id="QBK92587.1"/>
    </source>
</evidence>
<organism evidence="1">
    <name type="scientific">Pithovirus LCPAC401</name>
    <dbReference type="NCBI Taxonomy" id="2506595"/>
    <lineage>
        <taxon>Viruses</taxon>
        <taxon>Pithoviruses</taxon>
    </lineage>
</organism>
<dbReference type="EMBL" id="MK500579">
    <property type="protein sequence ID" value="QBK92587.1"/>
    <property type="molecule type" value="Genomic_DNA"/>
</dbReference>
<dbReference type="InterPro" id="IPR036047">
    <property type="entry name" value="F-box-like_dom_sf"/>
</dbReference>
<name>A0A481Z9U1_9VIRU</name>
<evidence type="ECO:0008006" key="2">
    <source>
        <dbReference type="Google" id="ProtNLM"/>
    </source>
</evidence>
<accession>A0A481Z9U1</accession>
<sequence>MSSIDEILARVRLKVEDLNTLNPSLVQEIFLDLSVGDISILCGASKKFNDECLRESLWQIKVWADYGVDKKYGETWRETAKNMFIIGMINLNERWINGETYNEILKKALNEGEDGKKYLFDIQVDALLDIQVRYYLYNSSREVVGFFAFRPFSSLESELETILEEGTDNKEEYVRTKEYFMDTMTKEFGIIASVITLLSKEYPLLPVGPKRIGGLGPHRNPSSILTAVISKLIDPIPYIMQACAYVTDGQDIVVYTQYRQ</sequence>
<reference evidence="1" key="1">
    <citation type="journal article" date="2019" name="MBio">
        <title>Virus Genomes from Deep Sea Sediments Expand the Ocean Megavirome and Support Independent Origins of Viral Gigantism.</title>
        <authorList>
            <person name="Backstrom D."/>
            <person name="Yutin N."/>
            <person name="Jorgensen S.L."/>
            <person name="Dharamshi J."/>
            <person name="Homa F."/>
            <person name="Zaremba-Niedwiedzka K."/>
            <person name="Spang A."/>
            <person name="Wolf Y.I."/>
            <person name="Koonin E.V."/>
            <person name="Ettema T.J."/>
        </authorList>
    </citation>
    <scope>NUCLEOTIDE SEQUENCE</scope>
</reference>